<evidence type="ECO:0000313" key="12">
    <source>
        <dbReference type="Proteomes" id="UP000228568"/>
    </source>
</evidence>
<dbReference type="GO" id="GO:0004764">
    <property type="term" value="F:shikimate 3-dehydrogenase (NADP+) activity"/>
    <property type="evidence" value="ECO:0007669"/>
    <property type="project" value="UniProtKB-UniRule"/>
</dbReference>
<comment type="function">
    <text evidence="8">Involved in the biosynthesis of the chorismate, which leads to the biosynthesis of aromatic amino acids. Catalyzes the reversible NADPH linked reduction of 3-dehydroshikimate (DHSA) to yield shikimate (SA).</text>
</comment>
<evidence type="ECO:0000256" key="8">
    <source>
        <dbReference type="HAMAP-Rule" id="MF_00222"/>
    </source>
</evidence>
<sequence>MNAVIGNPLEHSLSPILHNEMYRLLNIEAEFIKDEDENIYNLVERIKNKPYELTAVTMPHKQLIINLLDEIDSGVKKIGAVNTVINKNGILIGYNTDMYGIEYALRNSNVENKKILIVGAGASARTVAFVIKKMNGNILWTNRNQEKAKILAQEFGGRVVELENIQPEQVDVVINTTPVGMYPDVEKSPVPKEFLQSHHAVFDIVYNPLETKFLADARETGAQVISGIDMFIAQGMQQIELWQGIKINIDGYYSNLKTVLFEHLNI</sequence>
<feature type="domain" description="Quinate/shikimate 5-dehydrogenase/glutamyl-tRNA reductase" evidence="9">
    <location>
        <begin position="108"/>
        <end position="177"/>
    </location>
</feature>
<dbReference type="GO" id="GO:0008652">
    <property type="term" value="P:amino acid biosynthetic process"/>
    <property type="evidence" value="ECO:0007669"/>
    <property type="project" value="UniProtKB-KW"/>
</dbReference>
<keyword evidence="3 8" id="KW-0028">Amino-acid biosynthesis</keyword>
<dbReference type="AlphaFoldDB" id="A0A2M7V6T5"/>
<dbReference type="Pfam" id="PF01488">
    <property type="entry name" value="Shikimate_DH"/>
    <property type="match status" value="1"/>
</dbReference>
<evidence type="ECO:0000256" key="1">
    <source>
        <dbReference type="ARBA" id="ARBA00004871"/>
    </source>
</evidence>
<dbReference type="InterPro" id="IPR011342">
    <property type="entry name" value="Shikimate_DH"/>
</dbReference>
<comment type="catalytic activity">
    <reaction evidence="7 8">
        <text>shikimate + NADP(+) = 3-dehydroshikimate + NADPH + H(+)</text>
        <dbReference type="Rhea" id="RHEA:17737"/>
        <dbReference type="ChEBI" id="CHEBI:15378"/>
        <dbReference type="ChEBI" id="CHEBI:16630"/>
        <dbReference type="ChEBI" id="CHEBI:36208"/>
        <dbReference type="ChEBI" id="CHEBI:57783"/>
        <dbReference type="ChEBI" id="CHEBI:58349"/>
        <dbReference type="EC" id="1.1.1.25"/>
    </reaction>
</comment>
<dbReference type="EMBL" id="PFPK01000045">
    <property type="protein sequence ID" value="PIZ94387.1"/>
    <property type="molecule type" value="Genomic_DNA"/>
</dbReference>
<feature type="binding site" evidence="8">
    <location>
        <position position="227"/>
    </location>
    <ligand>
        <name>NADP(+)</name>
        <dbReference type="ChEBI" id="CHEBI:58349"/>
    </ligand>
</feature>
<evidence type="ECO:0000256" key="2">
    <source>
        <dbReference type="ARBA" id="ARBA00012962"/>
    </source>
</evidence>
<dbReference type="HAMAP" id="MF_00222">
    <property type="entry name" value="Shikimate_DH_AroE"/>
    <property type="match status" value="1"/>
</dbReference>
<dbReference type="Gene3D" id="3.40.50.10860">
    <property type="entry name" value="Leucine Dehydrogenase, chain A, domain 1"/>
    <property type="match status" value="1"/>
</dbReference>
<feature type="binding site" evidence="8">
    <location>
        <position position="82"/>
    </location>
    <ligand>
        <name>shikimate</name>
        <dbReference type="ChEBI" id="CHEBI:36208"/>
    </ligand>
</feature>
<accession>A0A2M7V6T5</accession>
<dbReference type="UniPathway" id="UPA00053">
    <property type="reaction ID" value="UER00087"/>
</dbReference>
<dbReference type="InterPro" id="IPR006151">
    <property type="entry name" value="Shikm_DH/Glu-tRNA_Rdtase"/>
</dbReference>
<protein>
    <recommendedName>
        <fullName evidence="2 8">Shikimate dehydrogenase (NADP(+))</fullName>
        <shortName evidence="8">SDH</shortName>
        <ecNumber evidence="2 8">1.1.1.25</ecNumber>
    </recommendedName>
</protein>
<evidence type="ECO:0000259" key="9">
    <source>
        <dbReference type="Pfam" id="PF01488"/>
    </source>
</evidence>
<feature type="binding site" evidence="8">
    <location>
        <position position="234"/>
    </location>
    <ligand>
        <name>shikimate</name>
        <dbReference type="ChEBI" id="CHEBI:36208"/>
    </ligand>
</feature>
<comment type="similarity">
    <text evidence="8">Belongs to the shikimate dehydrogenase family.</text>
</comment>
<reference evidence="12" key="1">
    <citation type="submission" date="2017-09" db="EMBL/GenBank/DDBJ databases">
        <title>Depth-based differentiation of microbial function through sediment-hosted aquifers and enrichment of novel symbionts in the deep terrestrial subsurface.</title>
        <authorList>
            <person name="Probst A.J."/>
            <person name="Ladd B."/>
            <person name="Jarett J.K."/>
            <person name="Geller-Mcgrath D.E."/>
            <person name="Sieber C.M.K."/>
            <person name="Emerson J.B."/>
            <person name="Anantharaman K."/>
            <person name="Thomas B.C."/>
            <person name="Malmstrom R."/>
            <person name="Stieglmeier M."/>
            <person name="Klingl A."/>
            <person name="Woyke T."/>
            <person name="Ryan C.M."/>
            <person name="Banfield J.F."/>
        </authorList>
    </citation>
    <scope>NUCLEOTIDE SEQUENCE [LARGE SCALE GENOMIC DNA]</scope>
</reference>
<comment type="subunit">
    <text evidence="8">Homodimer.</text>
</comment>
<dbReference type="InterPro" id="IPR022893">
    <property type="entry name" value="Shikimate_DH_fam"/>
</dbReference>
<evidence type="ECO:0000256" key="5">
    <source>
        <dbReference type="ARBA" id="ARBA00023002"/>
    </source>
</evidence>
<dbReference type="PANTHER" id="PTHR21089:SF1">
    <property type="entry name" value="BIFUNCTIONAL 3-DEHYDROQUINATE DEHYDRATASE_SHIKIMATE DEHYDROGENASE, CHLOROPLASTIC"/>
    <property type="match status" value="1"/>
</dbReference>
<dbReference type="SUPFAM" id="SSF53223">
    <property type="entry name" value="Aminoacid dehydrogenase-like, N-terminal domain"/>
    <property type="match status" value="1"/>
</dbReference>
<dbReference type="PANTHER" id="PTHR21089">
    <property type="entry name" value="SHIKIMATE DEHYDROGENASE"/>
    <property type="match status" value="1"/>
</dbReference>
<dbReference type="NCBIfam" id="TIGR00507">
    <property type="entry name" value="aroE"/>
    <property type="match status" value="1"/>
</dbReference>
<feature type="binding site" evidence="8">
    <location>
        <position position="97"/>
    </location>
    <ligand>
        <name>shikimate</name>
        <dbReference type="ChEBI" id="CHEBI:36208"/>
    </ligand>
</feature>
<dbReference type="SUPFAM" id="SSF51735">
    <property type="entry name" value="NAD(P)-binding Rossmann-fold domains"/>
    <property type="match status" value="1"/>
</dbReference>
<dbReference type="GO" id="GO:0009423">
    <property type="term" value="P:chorismate biosynthetic process"/>
    <property type="evidence" value="ECO:0007669"/>
    <property type="project" value="UniProtKB-UniRule"/>
</dbReference>
<feature type="binding site" evidence="8">
    <location>
        <position position="206"/>
    </location>
    <ligand>
        <name>shikimate</name>
        <dbReference type="ChEBI" id="CHEBI:36208"/>
    </ligand>
</feature>
<proteinExistence type="inferred from homology"/>
<organism evidence="11 12">
    <name type="scientific">Candidatus Magasanikbacteria bacterium CG_4_10_14_0_2_um_filter_37_12</name>
    <dbReference type="NCBI Taxonomy" id="1974637"/>
    <lineage>
        <taxon>Bacteria</taxon>
        <taxon>Candidatus Magasanikiibacteriota</taxon>
    </lineage>
</organism>
<keyword evidence="4 8" id="KW-0521">NADP</keyword>
<dbReference type="GO" id="GO:0050661">
    <property type="term" value="F:NADP binding"/>
    <property type="evidence" value="ECO:0007669"/>
    <property type="project" value="InterPro"/>
</dbReference>
<comment type="caution">
    <text evidence="8">Lacks conserved residue(s) required for the propagation of feature annotation.</text>
</comment>
<feature type="active site" description="Proton acceptor" evidence="8">
    <location>
        <position position="61"/>
    </location>
</feature>
<keyword evidence="5 8" id="KW-0560">Oxidoreductase</keyword>
<dbReference type="InterPro" id="IPR036291">
    <property type="entry name" value="NAD(P)-bd_dom_sf"/>
</dbReference>
<dbReference type="Pfam" id="PF08501">
    <property type="entry name" value="Shikimate_dh_N"/>
    <property type="match status" value="1"/>
</dbReference>
<feature type="binding site" evidence="8">
    <location>
        <begin position="12"/>
        <end position="14"/>
    </location>
    <ligand>
        <name>shikimate</name>
        <dbReference type="ChEBI" id="CHEBI:36208"/>
    </ligand>
</feature>
<dbReference type="InterPro" id="IPR046346">
    <property type="entry name" value="Aminoacid_DH-like_N_sf"/>
</dbReference>
<feature type="binding site" evidence="8">
    <location>
        <position position="57"/>
    </location>
    <ligand>
        <name>shikimate</name>
        <dbReference type="ChEBI" id="CHEBI:36208"/>
    </ligand>
</feature>
<dbReference type="EC" id="1.1.1.25" evidence="2 8"/>
<comment type="pathway">
    <text evidence="1 8">Metabolic intermediate biosynthesis; chorismate biosynthesis; chorismate from D-erythrose 4-phosphate and phosphoenolpyruvate: step 4/7.</text>
</comment>
<name>A0A2M7V6T5_9BACT</name>
<feature type="domain" description="Shikimate dehydrogenase substrate binding N-terminal" evidence="10">
    <location>
        <begin position="4"/>
        <end position="84"/>
    </location>
</feature>
<feature type="binding site" evidence="8">
    <location>
        <position position="204"/>
    </location>
    <ligand>
        <name>NADP(+)</name>
        <dbReference type="ChEBI" id="CHEBI:58349"/>
    </ligand>
</feature>
<gene>
    <name evidence="8 11" type="primary">aroE</name>
    <name evidence="11" type="ORF">COX81_03695</name>
</gene>
<dbReference type="CDD" id="cd01065">
    <property type="entry name" value="NAD_bind_Shikimate_DH"/>
    <property type="match status" value="1"/>
</dbReference>
<comment type="caution">
    <text evidence="11">The sequence shown here is derived from an EMBL/GenBank/DDBJ whole genome shotgun (WGS) entry which is preliminary data.</text>
</comment>
<dbReference type="GO" id="GO:0019632">
    <property type="term" value="P:shikimate metabolic process"/>
    <property type="evidence" value="ECO:0007669"/>
    <property type="project" value="InterPro"/>
</dbReference>
<evidence type="ECO:0000313" key="11">
    <source>
        <dbReference type="EMBL" id="PIZ94387.1"/>
    </source>
</evidence>
<evidence type="ECO:0000259" key="10">
    <source>
        <dbReference type="Pfam" id="PF08501"/>
    </source>
</evidence>
<evidence type="ECO:0000256" key="4">
    <source>
        <dbReference type="ARBA" id="ARBA00022857"/>
    </source>
</evidence>
<evidence type="ECO:0000256" key="7">
    <source>
        <dbReference type="ARBA" id="ARBA00049442"/>
    </source>
</evidence>
<dbReference type="Gene3D" id="3.40.50.720">
    <property type="entry name" value="NAD(P)-binding Rossmann-like Domain"/>
    <property type="match status" value="1"/>
</dbReference>
<dbReference type="Proteomes" id="UP000228568">
    <property type="component" value="Unassembled WGS sequence"/>
</dbReference>
<keyword evidence="6 8" id="KW-0057">Aromatic amino acid biosynthesis</keyword>
<evidence type="ECO:0000256" key="6">
    <source>
        <dbReference type="ARBA" id="ARBA00023141"/>
    </source>
</evidence>
<dbReference type="InterPro" id="IPR013708">
    <property type="entry name" value="Shikimate_DH-bd_N"/>
</dbReference>
<dbReference type="GO" id="GO:0009073">
    <property type="term" value="P:aromatic amino acid family biosynthetic process"/>
    <property type="evidence" value="ECO:0007669"/>
    <property type="project" value="UniProtKB-KW"/>
</dbReference>
<evidence type="ECO:0000256" key="3">
    <source>
        <dbReference type="ARBA" id="ARBA00022605"/>
    </source>
</evidence>